<dbReference type="Pfam" id="PF00072">
    <property type="entry name" value="Response_reg"/>
    <property type="match status" value="1"/>
</dbReference>
<keyword evidence="1 2" id="KW-0597">Phosphoprotein</keyword>
<dbReference type="PANTHER" id="PTHR44591:SF25">
    <property type="entry name" value="CHEMOTAXIS TWO-COMPONENT RESPONSE REGULATOR"/>
    <property type="match status" value="1"/>
</dbReference>
<reference evidence="4 5" key="1">
    <citation type="journal article" date="2010" name="Stand. Genomic Sci.">
        <title>Complete genome sequence of Desulfarculus baarsii type strain (2st14).</title>
        <authorList>
            <person name="Sun H."/>
            <person name="Spring S."/>
            <person name="Lapidus A."/>
            <person name="Davenport K."/>
            <person name="Del Rio T.G."/>
            <person name="Tice H."/>
            <person name="Nolan M."/>
            <person name="Copeland A."/>
            <person name="Cheng J.F."/>
            <person name="Lucas S."/>
            <person name="Tapia R."/>
            <person name="Goodwin L."/>
            <person name="Pitluck S."/>
            <person name="Ivanova N."/>
            <person name="Pagani I."/>
            <person name="Mavromatis K."/>
            <person name="Ovchinnikova G."/>
            <person name="Pati A."/>
            <person name="Chen A."/>
            <person name="Palaniappan K."/>
            <person name="Hauser L."/>
            <person name="Chang Y.J."/>
            <person name="Jeffries C.D."/>
            <person name="Detter J.C."/>
            <person name="Han C."/>
            <person name="Rohde M."/>
            <person name="Brambilla E."/>
            <person name="Goker M."/>
            <person name="Woyke T."/>
            <person name="Bristow J."/>
            <person name="Eisen J.A."/>
            <person name="Markowitz V."/>
            <person name="Hugenholtz P."/>
            <person name="Kyrpides N.C."/>
            <person name="Klenk H.P."/>
            <person name="Land M."/>
        </authorList>
    </citation>
    <scope>NUCLEOTIDE SEQUENCE [LARGE SCALE GENOMIC DNA]</scope>
    <source>
        <strain evidence="5">ATCC 33931 / DSM 2075 / LMG 7858 / VKM B-1802 / 2st14</strain>
    </source>
</reference>
<evidence type="ECO:0000313" key="5">
    <source>
        <dbReference type="Proteomes" id="UP000009047"/>
    </source>
</evidence>
<dbReference type="STRING" id="644282.Deba_2017"/>
<evidence type="ECO:0000313" key="4">
    <source>
        <dbReference type="EMBL" id="ADK85382.1"/>
    </source>
</evidence>
<dbReference type="KEGG" id="dbr:Deba_2017"/>
<dbReference type="SMART" id="SM00448">
    <property type="entry name" value="REC"/>
    <property type="match status" value="1"/>
</dbReference>
<proteinExistence type="predicted"/>
<evidence type="ECO:0000259" key="3">
    <source>
        <dbReference type="PROSITE" id="PS50110"/>
    </source>
</evidence>
<dbReference type="AlphaFoldDB" id="E1QI65"/>
<dbReference type="RefSeq" id="WP_013258823.1">
    <property type="nucleotide sequence ID" value="NC_014365.1"/>
</dbReference>
<dbReference type="SUPFAM" id="SSF52172">
    <property type="entry name" value="CheY-like"/>
    <property type="match status" value="1"/>
</dbReference>
<dbReference type="PANTHER" id="PTHR44591">
    <property type="entry name" value="STRESS RESPONSE REGULATOR PROTEIN 1"/>
    <property type="match status" value="1"/>
</dbReference>
<evidence type="ECO:0000256" key="2">
    <source>
        <dbReference type="PROSITE-ProRule" id="PRU00169"/>
    </source>
</evidence>
<dbReference type="InterPro" id="IPR011006">
    <property type="entry name" value="CheY-like_superfamily"/>
</dbReference>
<evidence type="ECO:0000256" key="1">
    <source>
        <dbReference type="ARBA" id="ARBA00022553"/>
    </source>
</evidence>
<organism evidence="4 5">
    <name type="scientific">Desulfarculus baarsii (strain ATCC 33931 / DSM 2075 / LMG 7858 / VKM B-1802 / 2st14)</name>
    <dbReference type="NCBI Taxonomy" id="644282"/>
    <lineage>
        <taxon>Bacteria</taxon>
        <taxon>Pseudomonadati</taxon>
        <taxon>Thermodesulfobacteriota</taxon>
        <taxon>Desulfarculia</taxon>
        <taxon>Desulfarculales</taxon>
        <taxon>Desulfarculaceae</taxon>
        <taxon>Desulfarculus</taxon>
    </lineage>
</organism>
<keyword evidence="5" id="KW-1185">Reference proteome</keyword>
<name>E1QI65_DESB2</name>
<sequence length="121" mass="13288">MKHRILVVDDSLTIRNLLSMVLRQNGHDVVTAGDGFEGLQQLAAHRVDLIISDLNMPRMDGLSFIKKIRQNDSTSAIPVILLSTEKASRDIDNAMDAGASKYLVKPVLPAVLAAEVKKLLR</sequence>
<dbReference type="GO" id="GO:0000160">
    <property type="term" value="P:phosphorelay signal transduction system"/>
    <property type="evidence" value="ECO:0007669"/>
    <property type="project" value="InterPro"/>
</dbReference>
<dbReference type="Proteomes" id="UP000009047">
    <property type="component" value="Chromosome"/>
</dbReference>
<accession>E1QI65</accession>
<gene>
    <name evidence="4" type="ordered locus">Deba_2017</name>
</gene>
<feature type="domain" description="Response regulatory" evidence="3">
    <location>
        <begin position="4"/>
        <end position="120"/>
    </location>
</feature>
<dbReference type="InterPro" id="IPR001789">
    <property type="entry name" value="Sig_transdc_resp-reg_receiver"/>
</dbReference>
<dbReference type="OrthoDB" id="9786548at2"/>
<feature type="modified residue" description="4-aspartylphosphate" evidence="2">
    <location>
        <position position="53"/>
    </location>
</feature>
<dbReference type="HOGENOM" id="CLU_000445_69_17_7"/>
<dbReference type="eggNOG" id="COG0745">
    <property type="taxonomic scope" value="Bacteria"/>
</dbReference>
<dbReference type="Gene3D" id="3.40.50.2300">
    <property type="match status" value="1"/>
</dbReference>
<dbReference type="PROSITE" id="PS50110">
    <property type="entry name" value="RESPONSE_REGULATORY"/>
    <property type="match status" value="1"/>
</dbReference>
<dbReference type="EMBL" id="CP002085">
    <property type="protein sequence ID" value="ADK85382.1"/>
    <property type="molecule type" value="Genomic_DNA"/>
</dbReference>
<dbReference type="InterPro" id="IPR050595">
    <property type="entry name" value="Bact_response_regulator"/>
</dbReference>
<protein>
    <submittedName>
        <fullName evidence="4">Response regulator receiver protein</fullName>
    </submittedName>
</protein>